<keyword evidence="2" id="KW-0472">Membrane</keyword>
<dbReference type="Proteomes" id="UP000176939">
    <property type="component" value="Unassembled WGS sequence"/>
</dbReference>
<proteinExistence type="predicted"/>
<sequence length="386" mass="43251">MEPTNPPADIKVQQPPISQTQSEDQPPIKPPEIIKPKKPFRTTLFVILFVVTLAAVLGYFVYQNYLLKKEATNITPTQQSPIPSQSPDPTSNWVVFNSKTLGIEFKIPPQFEKYGVLGETINSAEKGTYLCITFPAKKSSVVKNVIAGGTGCNIGNFGLESNSVGFEAGQMGSFLSIQGFEYKNDIPYVYWGAGTQYEKQFEIPSTIVTKISENIIKIKGGTYSDLQIWPMESQIGAIIKTKNTTYPGLVLEATLNKDLSEKEFDQILSTFKFLEQNQKSEKEVVLSAAESYLDAIISQNKQGLMSYLTIEAAERYKNTLLPTGFKTHEILNEFHSVQEETDFYKQTSIPFAVKLYQDNDPEGTLFTLTFTKENGLWKTNVWPPQP</sequence>
<feature type="region of interest" description="Disordered" evidence="1">
    <location>
        <begin position="1"/>
        <end position="34"/>
    </location>
</feature>
<gene>
    <name evidence="3" type="ORF">A2Z67_05435</name>
</gene>
<dbReference type="EMBL" id="MGFQ01000058">
    <property type="protein sequence ID" value="OGM08049.1"/>
    <property type="molecule type" value="Genomic_DNA"/>
</dbReference>
<keyword evidence="2" id="KW-1133">Transmembrane helix</keyword>
<feature type="transmembrane region" description="Helical" evidence="2">
    <location>
        <begin position="43"/>
        <end position="62"/>
    </location>
</feature>
<keyword evidence="2" id="KW-0812">Transmembrane</keyword>
<accession>A0A1F7X025</accession>
<evidence type="ECO:0000256" key="2">
    <source>
        <dbReference type="SAM" id="Phobius"/>
    </source>
</evidence>
<comment type="caution">
    <text evidence="3">The sequence shown here is derived from an EMBL/GenBank/DDBJ whole genome shotgun (WGS) entry which is preliminary data.</text>
</comment>
<organism evidence="3 4">
    <name type="scientific">Candidatus Woesebacteria bacterium RBG_13_36_22</name>
    <dbReference type="NCBI Taxonomy" id="1802478"/>
    <lineage>
        <taxon>Bacteria</taxon>
        <taxon>Candidatus Woeseibacteriota</taxon>
    </lineage>
</organism>
<reference evidence="3 4" key="1">
    <citation type="journal article" date="2016" name="Nat. Commun.">
        <title>Thousands of microbial genomes shed light on interconnected biogeochemical processes in an aquifer system.</title>
        <authorList>
            <person name="Anantharaman K."/>
            <person name="Brown C.T."/>
            <person name="Hug L.A."/>
            <person name="Sharon I."/>
            <person name="Castelle C.J."/>
            <person name="Probst A.J."/>
            <person name="Thomas B.C."/>
            <person name="Singh A."/>
            <person name="Wilkins M.J."/>
            <person name="Karaoz U."/>
            <person name="Brodie E.L."/>
            <person name="Williams K.H."/>
            <person name="Hubbard S.S."/>
            <person name="Banfield J.F."/>
        </authorList>
    </citation>
    <scope>NUCLEOTIDE SEQUENCE [LARGE SCALE GENOMIC DNA]</scope>
</reference>
<dbReference type="AlphaFoldDB" id="A0A1F7X025"/>
<evidence type="ECO:0000313" key="3">
    <source>
        <dbReference type="EMBL" id="OGM08049.1"/>
    </source>
</evidence>
<name>A0A1F7X025_9BACT</name>
<evidence type="ECO:0000313" key="4">
    <source>
        <dbReference type="Proteomes" id="UP000176939"/>
    </source>
</evidence>
<evidence type="ECO:0000256" key="1">
    <source>
        <dbReference type="SAM" id="MobiDB-lite"/>
    </source>
</evidence>
<feature type="compositionally biased region" description="Polar residues" evidence="1">
    <location>
        <begin position="15"/>
        <end position="24"/>
    </location>
</feature>
<protein>
    <submittedName>
        <fullName evidence="3">Uncharacterized protein</fullName>
    </submittedName>
</protein>